<dbReference type="KEGG" id="chu:CHU_2646"/>
<evidence type="ECO:0000256" key="3">
    <source>
        <dbReference type="ARBA" id="ARBA00022475"/>
    </source>
</evidence>
<dbReference type="OrthoDB" id="9768465at2"/>
<protein>
    <submittedName>
        <fullName evidence="10">ABC transporter, permease component</fullName>
    </submittedName>
</protein>
<gene>
    <name evidence="10" type="ordered locus">CHU_2646</name>
</gene>
<evidence type="ECO:0000256" key="6">
    <source>
        <dbReference type="ARBA" id="ARBA00023136"/>
    </source>
</evidence>
<keyword evidence="3" id="KW-1003">Cell membrane</keyword>
<dbReference type="EMBL" id="CP000383">
    <property type="protein sequence ID" value="ABG59898.1"/>
    <property type="molecule type" value="Genomic_DNA"/>
</dbReference>
<dbReference type="AlphaFoldDB" id="A0A6N4SU32"/>
<keyword evidence="11" id="KW-1185">Reference proteome</keyword>
<reference evidence="10 11" key="1">
    <citation type="journal article" date="2007" name="Appl. Environ. Microbiol.">
        <title>Genome sequence of the cellulolytic gliding bacterium Cytophaga hutchinsonii.</title>
        <authorList>
            <person name="Xie G."/>
            <person name="Bruce D.C."/>
            <person name="Challacombe J.F."/>
            <person name="Chertkov O."/>
            <person name="Detter J.C."/>
            <person name="Gilna P."/>
            <person name="Han C.S."/>
            <person name="Lucas S."/>
            <person name="Misra M."/>
            <person name="Myers G.L."/>
            <person name="Richardson P."/>
            <person name="Tapia R."/>
            <person name="Thayer N."/>
            <person name="Thompson L.S."/>
            <person name="Brettin T.S."/>
            <person name="Henrissat B."/>
            <person name="Wilson D.B."/>
            <person name="McBride M.J."/>
        </authorList>
    </citation>
    <scope>NUCLEOTIDE SEQUENCE [LARGE SCALE GENOMIC DNA]</scope>
    <source>
        <strain evidence="11">ATCC 33406 / DSM 1761 / CIP 103989 / NBRC 15051 / NCIMB 9469 / D465</strain>
    </source>
</reference>
<dbReference type="InterPro" id="IPR051125">
    <property type="entry name" value="ABC-4/HrtB_transporter"/>
</dbReference>
<keyword evidence="5 7" id="KW-1133">Transmembrane helix</keyword>
<organism evidence="10 11">
    <name type="scientific">Cytophaga hutchinsonii (strain ATCC 33406 / DSM 1761 / CIP 103989 / NBRC 15051 / NCIMB 9469 / D465)</name>
    <dbReference type="NCBI Taxonomy" id="269798"/>
    <lineage>
        <taxon>Bacteria</taxon>
        <taxon>Pseudomonadati</taxon>
        <taxon>Bacteroidota</taxon>
        <taxon>Cytophagia</taxon>
        <taxon>Cytophagales</taxon>
        <taxon>Cytophagaceae</taxon>
        <taxon>Cytophaga</taxon>
    </lineage>
</organism>
<dbReference type="Pfam" id="PF02687">
    <property type="entry name" value="FtsX"/>
    <property type="match status" value="1"/>
</dbReference>
<evidence type="ECO:0000256" key="4">
    <source>
        <dbReference type="ARBA" id="ARBA00022692"/>
    </source>
</evidence>
<evidence type="ECO:0000256" key="5">
    <source>
        <dbReference type="ARBA" id="ARBA00022989"/>
    </source>
</evidence>
<dbReference type="PANTHER" id="PTHR43738">
    <property type="entry name" value="ABC TRANSPORTER, MEMBRANE PROTEIN"/>
    <property type="match status" value="1"/>
</dbReference>
<sequence length="374" mass="40543">MFFTALKFIWFDKPKSIGALAGVIISVFLIGQQCGIFIFLTNAMSSLVKNNSAYIWVTDAKTTNVNALSAIDIRIGKEIASVPGVKKVSPIVIAGGSAKFENGQSSGITLIGSEAPYFKGGPWNLYKGSNEIMLQDGAIIVDYFDKKALGEANLGDYFEINGNKVYIAGQTKGVRGFGGPAYSFTTIERARALTKFSKTKVSAFLVEWDDNVTKDFVIRNIERNVRGIKAWDSENFANQTILTVLKSSGIALSFGTLIIFALITGFVIIGLTLYSSAIDRIKDYGTLKAIGATNGYIRRLIMTQAAIIAVIGFIIGYGLVTAFKNGIANAGTIFDYPFWLKATFLGITLFIALGGSLFAIRRITKLEPAQVFRG</sequence>
<evidence type="ECO:0000313" key="10">
    <source>
        <dbReference type="EMBL" id="ABG59898.1"/>
    </source>
</evidence>
<name>A0A6N4SU32_CYTH3</name>
<keyword evidence="2" id="KW-0813">Transport</keyword>
<evidence type="ECO:0000256" key="2">
    <source>
        <dbReference type="ARBA" id="ARBA00022448"/>
    </source>
</evidence>
<evidence type="ECO:0000256" key="1">
    <source>
        <dbReference type="ARBA" id="ARBA00004651"/>
    </source>
</evidence>
<dbReference type="RefSeq" id="WP_011586008.1">
    <property type="nucleotide sequence ID" value="NC_008255.1"/>
</dbReference>
<feature type="transmembrane region" description="Helical" evidence="7">
    <location>
        <begin position="250"/>
        <end position="275"/>
    </location>
</feature>
<evidence type="ECO:0000259" key="8">
    <source>
        <dbReference type="Pfam" id="PF02687"/>
    </source>
</evidence>
<dbReference type="Pfam" id="PF12704">
    <property type="entry name" value="MacB_PCD"/>
    <property type="match status" value="1"/>
</dbReference>
<keyword evidence="6 7" id="KW-0472">Membrane</keyword>
<feature type="transmembrane region" description="Helical" evidence="7">
    <location>
        <begin position="338"/>
        <end position="360"/>
    </location>
</feature>
<evidence type="ECO:0000259" key="9">
    <source>
        <dbReference type="Pfam" id="PF12704"/>
    </source>
</evidence>
<dbReference type="GO" id="GO:0005886">
    <property type="term" value="C:plasma membrane"/>
    <property type="evidence" value="ECO:0007669"/>
    <property type="project" value="UniProtKB-SubCell"/>
</dbReference>
<feature type="transmembrane region" description="Helical" evidence="7">
    <location>
        <begin position="20"/>
        <end position="40"/>
    </location>
</feature>
<accession>A0A6N4SU32</accession>
<evidence type="ECO:0000313" key="11">
    <source>
        <dbReference type="Proteomes" id="UP000001822"/>
    </source>
</evidence>
<feature type="domain" description="MacB-like periplasmic core" evidence="9">
    <location>
        <begin position="17"/>
        <end position="221"/>
    </location>
</feature>
<feature type="transmembrane region" description="Helical" evidence="7">
    <location>
        <begin position="296"/>
        <end position="318"/>
    </location>
</feature>
<dbReference type="InterPro" id="IPR003838">
    <property type="entry name" value="ABC3_permease_C"/>
</dbReference>
<keyword evidence="4 7" id="KW-0812">Transmembrane</keyword>
<feature type="domain" description="ABC3 transporter permease C-terminal" evidence="8">
    <location>
        <begin position="256"/>
        <end position="368"/>
    </location>
</feature>
<comment type="subcellular location">
    <subcellularLocation>
        <location evidence="1">Cell membrane</location>
        <topology evidence="1">Multi-pass membrane protein</topology>
    </subcellularLocation>
</comment>
<proteinExistence type="predicted"/>
<dbReference type="InterPro" id="IPR025857">
    <property type="entry name" value="MacB_PCD"/>
</dbReference>
<evidence type="ECO:0000256" key="7">
    <source>
        <dbReference type="SAM" id="Phobius"/>
    </source>
</evidence>
<dbReference type="PANTHER" id="PTHR43738:SF1">
    <property type="entry name" value="HEMIN TRANSPORT SYSTEM PERMEASE PROTEIN HRTB-RELATED"/>
    <property type="match status" value="1"/>
</dbReference>
<dbReference type="Proteomes" id="UP000001822">
    <property type="component" value="Chromosome"/>
</dbReference>